<evidence type="ECO:0000313" key="2">
    <source>
        <dbReference type="EMBL" id="TQE93799.1"/>
    </source>
</evidence>
<evidence type="ECO:0000313" key="3">
    <source>
        <dbReference type="Proteomes" id="UP000315400"/>
    </source>
</evidence>
<name>A0A540VAL2_9GAMM</name>
<reference evidence="2 3" key="1">
    <citation type="submission" date="2019-06" db="EMBL/GenBank/DDBJ databases">
        <title>Metagenome assembled Genome of Spiribacter salinus SL48-SHIP from the microbial mat of Salt Lake 48 (Novosibirsk region, Russia).</title>
        <authorList>
            <person name="Shipova A."/>
            <person name="Rozanov A.S."/>
            <person name="Bryanskaya A.V."/>
            <person name="Peltek S.E."/>
        </authorList>
    </citation>
    <scope>NUCLEOTIDE SEQUENCE [LARGE SCALE GENOMIC DNA]</scope>
    <source>
        <strain evidence="2">SL48-SHIP-2</strain>
    </source>
</reference>
<evidence type="ECO:0000256" key="1">
    <source>
        <dbReference type="SAM" id="MobiDB-lite"/>
    </source>
</evidence>
<dbReference type="Proteomes" id="UP000315400">
    <property type="component" value="Unassembled WGS sequence"/>
</dbReference>
<accession>A0A540VAL2</accession>
<organism evidence="2 3">
    <name type="scientific">Spiribacter salinus</name>
    <dbReference type="NCBI Taxonomy" id="1335746"/>
    <lineage>
        <taxon>Bacteria</taxon>
        <taxon>Pseudomonadati</taxon>
        <taxon>Pseudomonadota</taxon>
        <taxon>Gammaproteobacteria</taxon>
        <taxon>Chromatiales</taxon>
        <taxon>Ectothiorhodospiraceae</taxon>
        <taxon>Spiribacter</taxon>
    </lineage>
</organism>
<dbReference type="AlphaFoldDB" id="A0A540VAL2"/>
<feature type="compositionally biased region" description="Basic and acidic residues" evidence="1">
    <location>
        <begin position="83"/>
        <end position="92"/>
    </location>
</feature>
<sequence>MTKRKGPPQRAYVLDDGTTATVADLRHQLGISRCSAKARLKRSSDPAYVWAPVQTAQRHALDDGSAVTVAEVARAAGISKSSATERLRRSRDPAYVFGSPQDRPVQAEPPMLSVWGLPITDFRLEIRA</sequence>
<protein>
    <submittedName>
        <fullName evidence="2">Uncharacterized protein</fullName>
    </submittedName>
</protein>
<dbReference type="EMBL" id="VIFK01000452">
    <property type="protein sequence ID" value="TQE93799.1"/>
    <property type="molecule type" value="Genomic_DNA"/>
</dbReference>
<comment type="caution">
    <text evidence="2">The sequence shown here is derived from an EMBL/GenBank/DDBJ whole genome shotgun (WGS) entry which is preliminary data.</text>
</comment>
<gene>
    <name evidence="2" type="ORF">FKY71_17995</name>
</gene>
<feature type="region of interest" description="Disordered" evidence="1">
    <location>
        <begin position="80"/>
        <end position="103"/>
    </location>
</feature>
<proteinExistence type="predicted"/>